<keyword evidence="2" id="KW-1185">Reference proteome</keyword>
<reference evidence="1" key="1">
    <citation type="submission" date="2019-04" db="EMBL/GenBank/DDBJ databases">
        <title>Microbes associate with the intestines of laboratory mice.</title>
        <authorList>
            <person name="Navarre W."/>
            <person name="Wong E."/>
            <person name="Huang K.C."/>
            <person name="Tropini C."/>
            <person name="Ng K."/>
            <person name="Yu B."/>
        </authorList>
    </citation>
    <scope>NUCLEOTIDE SEQUENCE</scope>
    <source>
        <strain evidence="1">NM86_A22</strain>
    </source>
</reference>
<sequence>MNKPAATNTPALSPRWLTFAIHLLCLIIIFILPDVVLSKSLNITGQSWRMYSKSLIYVAVFYINYYLIIEHCINKSKWVLRLAVSNLILLIISLLLIAFIFIPPSGHMSKPPHYSGSAEEYIMLRHATFLLRETTMIILTVGLSVAMKLSDNWIKITRQHDQMLAIQRKEELESLKRQLNPHFLFNTLNSIYAQIALSPNSAQNAVHQLSSLLRYVLYENAPSVPLSKELDFINNYVKLMSMRIGNRLPVKLNLDPGGHDNLHIAPLIFICPVENAFKHGNTGMPDAEITISITCSNTIVECLIINHTAGNENIKNSGIGLGNLQRRLQLIYGERAKMTSQLSDNIFVFNLKIDLSSF</sequence>
<keyword evidence="1" id="KW-0808">Transferase</keyword>
<accession>A0AC61S8N5</accession>
<protein>
    <submittedName>
        <fullName evidence="1">Sensor histidine kinase</fullName>
    </submittedName>
</protein>
<comment type="caution">
    <text evidence="1">The sequence shown here is derived from an EMBL/GenBank/DDBJ whole genome shotgun (WGS) entry which is preliminary data.</text>
</comment>
<dbReference type="EMBL" id="SSTG01000004">
    <property type="protein sequence ID" value="THG55142.1"/>
    <property type="molecule type" value="Genomic_DNA"/>
</dbReference>
<dbReference type="Proteomes" id="UP000305401">
    <property type="component" value="Unassembled WGS sequence"/>
</dbReference>
<evidence type="ECO:0000313" key="1">
    <source>
        <dbReference type="EMBL" id="THG55142.1"/>
    </source>
</evidence>
<proteinExistence type="predicted"/>
<name>A0AC61S8N5_9BACT</name>
<evidence type="ECO:0000313" key="2">
    <source>
        <dbReference type="Proteomes" id="UP000305401"/>
    </source>
</evidence>
<keyword evidence="1" id="KW-0418">Kinase</keyword>
<organism evidence="1 2">
    <name type="scientific">Muribaculum caecicola</name>
    <dbReference type="NCBI Taxonomy" id="3038144"/>
    <lineage>
        <taxon>Bacteria</taxon>
        <taxon>Pseudomonadati</taxon>
        <taxon>Bacteroidota</taxon>
        <taxon>Bacteroidia</taxon>
        <taxon>Bacteroidales</taxon>
        <taxon>Muribaculaceae</taxon>
        <taxon>Muribaculum</taxon>
    </lineage>
</organism>
<gene>
    <name evidence="1" type="ORF">E5990_00850</name>
</gene>